<dbReference type="EMBL" id="JBCGBO010000024">
    <property type="protein sequence ID" value="KAK9180904.1"/>
    <property type="molecule type" value="Genomic_DNA"/>
</dbReference>
<name>A0AAP0QBM5_9ROSI</name>
<dbReference type="Proteomes" id="UP001428341">
    <property type="component" value="Unassembled WGS sequence"/>
</dbReference>
<evidence type="ECO:0000313" key="1">
    <source>
        <dbReference type="EMBL" id="KAK9180904.1"/>
    </source>
</evidence>
<keyword evidence="2" id="KW-1185">Reference proteome</keyword>
<gene>
    <name evidence="1" type="ORF">WN944_024040</name>
</gene>
<dbReference type="AlphaFoldDB" id="A0AAP0QBM5"/>
<protein>
    <submittedName>
        <fullName evidence="1">Uncharacterized protein</fullName>
    </submittedName>
</protein>
<reference evidence="1 2" key="1">
    <citation type="submission" date="2024-05" db="EMBL/GenBank/DDBJ databases">
        <title>Haplotype-resolved chromosome-level genome assembly of Huyou (Citrus changshanensis).</title>
        <authorList>
            <person name="Miao C."/>
            <person name="Chen W."/>
            <person name="Wu Y."/>
            <person name="Wang L."/>
            <person name="Zhao S."/>
            <person name="Grierson D."/>
            <person name="Xu C."/>
            <person name="Chen K."/>
        </authorList>
    </citation>
    <scope>NUCLEOTIDE SEQUENCE [LARGE SCALE GENOMIC DNA]</scope>
    <source>
        <strain evidence="1">01-14</strain>
        <tissue evidence="1">Leaf</tissue>
    </source>
</reference>
<comment type="caution">
    <text evidence="1">The sequence shown here is derived from an EMBL/GenBank/DDBJ whole genome shotgun (WGS) entry which is preliminary data.</text>
</comment>
<evidence type="ECO:0000313" key="2">
    <source>
        <dbReference type="Proteomes" id="UP001428341"/>
    </source>
</evidence>
<proteinExistence type="predicted"/>
<sequence length="110" mass="12418">MGKGGMSQGEKEDGEEVNMAAWLLGVNTLKIQPFELPSLGIVDARFWLLFRPRSGSLFDQLNHDQDLSSYAFFSKYSCVHKNKSEHTGCFPGVNPPTLKSDMKVFCSWER</sequence>
<organism evidence="1 2">
    <name type="scientific">Citrus x changshan-huyou</name>
    <dbReference type="NCBI Taxonomy" id="2935761"/>
    <lineage>
        <taxon>Eukaryota</taxon>
        <taxon>Viridiplantae</taxon>
        <taxon>Streptophyta</taxon>
        <taxon>Embryophyta</taxon>
        <taxon>Tracheophyta</taxon>
        <taxon>Spermatophyta</taxon>
        <taxon>Magnoliopsida</taxon>
        <taxon>eudicotyledons</taxon>
        <taxon>Gunneridae</taxon>
        <taxon>Pentapetalae</taxon>
        <taxon>rosids</taxon>
        <taxon>malvids</taxon>
        <taxon>Sapindales</taxon>
        <taxon>Rutaceae</taxon>
        <taxon>Aurantioideae</taxon>
        <taxon>Citrus</taxon>
    </lineage>
</organism>
<accession>A0AAP0QBM5</accession>